<dbReference type="Gene3D" id="1.10.8.60">
    <property type="match status" value="1"/>
</dbReference>
<name>A0ABQ3AWA7_9GAMM</name>
<reference evidence="5" key="1">
    <citation type="journal article" date="2019" name="Int. J. Syst. Evol. Microbiol.">
        <title>The Global Catalogue of Microorganisms (GCM) 10K type strain sequencing project: providing services to taxonomists for standard genome sequencing and annotation.</title>
        <authorList>
            <consortium name="The Broad Institute Genomics Platform"/>
            <consortium name="The Broad Institute Genome Sequencing Center for Infectious Disease"/>
            <person name="Wu L."/>
            <person name="Ma J."/>
        </authorList>
    </citation>
    <scope>NUCLEOTIDE SEQUENCE [LARGE SCALE GENOMIC DNA]</scope>
    <source>
        <strain evidence="5">KCTC 32239</strain>
    </source>
</reference>
<gene>
    <name evidence="4" type="ORF">GCM10011613_11460</name>
</gene>
<dbReference type="InterPro" id="IPR027417">
    <property type="entry name" value="P-loop_NTPase"/>
</dbReference>
<dbReference type="Pfam" id="PF25601">
    <property type="entry name" value="AAA_lid_14"/>
    <property type="match status" value="1"/>
</dbReference>
<proteinExistence type="predicted"/>
<organism evidence="4 5">
    <name type="scientific">Cellvibrio zantedeschiae</name>
    <dbReference type="NCBI Taxonomy" id="1237077"/>
    <lineage>
        <taxon>Bacteria</taxon>
        <taxon>Pseudomonadati</taxon>
        <taxon>Pseudomonadota</taxon>
        <taxon>Gammaproteobacteria</taxon>
        <taxon>Cellvibrionales</taxon>
        <taxon>Cellvibrionaceae</taxon>
        <taxon>Cellvibrio</taxon>
    </lineage>
</organism>
<dbReference type="EMBL" id="BMYZ01000001">
    <property type="protein sequence ID" value="GGY68858.1"/>
    <property type="molecule type" value="Genomic_DNA"/>
</dbReference>
<evidence type="ECO:0000259" key="3">
    <source>
        <dbReference type="PROSITE" id="PS50045"/>
    </source>
</evidence>
<keyword evidence="2" id="KW-0067">ATP-binding</keyword>
<feature type="domain" description="Sigma-54 factor interaction" evidence="3">
    <location>
        <begin position="181"/>
        <end position="386"/>
    </location>
</feature>
<evidence type="ECO:0000313" key="5">
    <source>
        <dbReference type="Proteomes" id="UP000619761"/>
    </source>
</evidence>
<dbReference type="RefSeq" id="WP_189416644.1">
    <property type="nucleotide sequence ID" value="NZ_BMYZ01000001.1"/>
</dbReference>
<evidence type="ECO:0000256" key="1">
    <source>
        <dbReference type="ARBA" id="ARBA00022741"/>
    </source>
</evidence>
<evidence type="ECO:0000313" key="4">
    <source>
        <dbReference type="EMBL" id="GGY68858.1"/>
    </source>
</evidence>
<dbReference type="Proteomes" id="UP000619761">
    <property type="component" value="Unassembled WGS sequence"/>
</dbReference>
<dbReference type="Gene3D" id="3.40.50.300">
    <property type="entry name" value="P-loop containing nucleotide triphosphate hydrolases"/>
    <property type="match status" value="1"/>
</dbReference>
<dbReference type="SUPFAM" id="SSF52540">
    <property type="entry name" value="P-loop containing nucleoside triphosphate hydrolases"/>
    <property type="match status" value="1"/>
</dbReference>
<dbReference type="PANTHER" id="PTHR32071">
    <property type="entry name" value="TRANSCRIPTIONAL REGULATORY PROTEIN"/>
    <property type="match status" value="1"/>
</dbReference>
<dbReference type="Pfam" id="PF14532">
    <property type="entry name" value="Sigma54_activ_2"/>
    <property type="match status" value="1"/>
</dbReference>
<protein>
    <recommendedName>
        <fullName evidence="3">Sigma-54 factor interaction domain-containing protein</fullName>
    </recommendedName>
</protein>
<keyword evidence="5" id="KW-1185">Reference proteome</keyword>
<evidence type="ECO:0000256" key="2">
    <source>
        <dbReference type="ARBA" id="ARBA00022840"/>
    </source>
</evidence>
<dbReference type="InterPro" id="IPR058031">
    <property type="entry name" value="AAA_lid_NorR"/>
</dbReference>
<sequence length="405" mass="46071">MISLFQNNKSNKPVAKAVYAFDEQSGAKWVPLNKSFITLAKIVLQSAAERMGVSHIAVTLRCITHQGYRHLLLAGDEPDSTSSALGLVEEFIISNDSAIAPSTEYFNHQDTISVSMDYQGQRLGYLLATLPEADFIEQTIKHSPRIIESELHMIASELGSIITRYQTRYRAIFIYGDQSYWIGHSAALRQIDKRIEQLKDASQPILIRGNKGTGKSIAARSIHCSRHQSILPFIESSCNEWQEGAAASILQALYSYAKGGTLYLRNVDTLSQNNFRVLQRFWETIKKEHASKGVTESVGIIFSVSSKQYTNEFEMVAWLKENTLELQLPDLAERKEDLRDLVSFFIKEYTLSVEFDFTEHAWRLLESYNWRENVDQLKRVIQKVALVAEEPLISVSLLEPLIKDW</sequence>
<keyword evidence="1" id="KW-0547">Nucleotide-binding</keyword>
<comment type="caution">
    <text evidence="4">The sequence shown here is derived from an EMBL/GenBank/DDBJ whole genome shotgun (WGS) entry which is preliminary data.</text>
</comment>
<dbReference type="InterPro" id="IPR002078">
    <property type="entry name" value="Sigma_54_int"/>
</dbReference>
<accession>A0ABQ3AWA7</accession>
<dbReference type="PROSITE" id="PS50045">
    <property type="entry name" value="SIGMA54_INTERACT_4"/>
    <property type="match status" value="1"/>
</dbReference>